<proteinExistence type="predicted"/>
<dbReference type="Proteomes" id="UP000316621">
    <property type="component" value="Chromosome 5"/>
</dbReference>
<dbReference type="EMBL" id="CM010719">
    <property type="protein sequence ID" value="RZC62473.1"/>
    <property type="molecule type" value="Genomic_DNA"/>
</dbReference>
<dbReference type="Gramene" id="RZC62473">
    <property type="protein sequence ID" value="RZC62473"/>
    <property type="gene ID" value="C5167_024225"/>
</dbReference>
<name>A0A4Y7JN05_PAPSO</name>
<reference evidence="1 2" key="1">
    <citation type="journal article" date="2018" name="Science">
        <title>The opium poppy genome and morphinan production.</title>
        <authorList>
            <person name="Guo L."/>
            <person name="Winzer T."/>
            <person name="Yang X."/>
            <person name="Li Y."/>
            <person name="Ning Z."/>
            <person name="He Z."/>
            <person name="Teodor R."/>
            <person name="Lu Y."/>
            <person name="Bowser T.A."/>
            <person name="Graham I.A."/>
            <person name="Ye K."/>
        </authorList>
    </citation>
    <scope>NUCLEOTIDE SEQUENCE [LARGE SCALE GENOMIC DNA]</scope>
    <source>
        <strain evidence="2">cv. HN1</strain>
        <tissue evidence="1">Leaves</tissue>
    </source>
</reference>
<dbReference type="AlphaFoldDB" id="A0A4Y7JN05"/>
<evidence type="ECO:0000313" key="1">
    <source>
        <dbReference type="EMBL" id="RZC62473.1"/>
    </source>
</evidence>
<accession>A0A4Y7JN05</accession>
<dbReference type="OrthoDB" id="1903901at2759"/>
<sequence>MASNKIHPLRQSAMEAGNPGKYYINPSEKLISKASHWKFVEHEDGIELIFNEAAFEGVLLFGKRYNNQAIGDYENKDDECSFIMNTDYLDARKIDYELMGDISKFYIPKIKVGEN</sequence>
<organism evidence="1 2">
    <name type="scientific">Papaver somniferum</name>
    <name type="common">Opium poppy</name>
    <dbReference type="NCBI Taxonomy" id="3469"/>
    <lineage>
        <taxon>Eukaryota</taxon>
        <taxon>Viridiplantae</taxon>
        <taxon>Streptophyta</taxon>
        <taxon>Embryophyta</taxon>
        <taxon>Tracheophyta</taxon>
        <taxon>Spermatophyta</taxon>
        <taxon>Magnoliopsida</taxon>
        <taxon>Ranunculales</taxon>
        <taxon>Papaveraceae</taxon>
        <taxon>Papaveroideae</taxon>
        <taxon>Papaver</taxon>
    </lineage>
</organism>
<gene>
    <name evidence="1" type="ORF">C5167_024225</name>
</gene>
<protein>
    <submittedName>
        <fullName evidence="1">Uncharacterized protein</fullName>
    </submittedName>
</protein>
<evidence type="ECO:0000313" key="2">
    <source>
        <dbReference type="Proteomes" id="UP000316621"/>
    </source>
</evidence>
<keyword evidence="2" id="KW-1185">Reference proteome</keyword>